<evidence type="ECO:0000313" key="1">
    <source>
        <dbReference type="EMBL" id="EQB47466.1"/>
    </source>
</evidence>
<dbReference type="EMBL" id="AMYD01002950">
    <property type="protein sequence ID" value="EQB47466.1"/>
    <property type="molecule type" value="Genomic_DNA"/>
</dbReference>
<protein>
    <submittedName>
        <fullName evidence="1">Uncharacterized protein</fullName>
    </submittedName>
</protein>
<comment type="caution">
    <text evidence="1">The sequence shown here is derived from an EMBL/GenBank/DDBJ whole genome shotgun (WGS) entry which is preliminary data.</text>
</comment>
<gene>
    <name evidence="1" type="ORF">CGLO_13385</name>
</gene>
<dbReference type="HOGENOM" id="CLU_3399353_0_0_1"/>
<dbReference type="AlphaFoldDB" id="T0L7B0"/>
<dbReference type="Proteomes" id="UP000015530">
    <property type="component" value="Unassembled WGS sequence"/>
</dbReference>
<reference evidence="2" key="1">
    <citation type="journal article" date="2013" name="Mol. Plant Microbe Interact.">
        <title>Global aspects of pacC regulation of pathogenicity genes in Colletotrichum gloeosporioides as revealed by transcriptome analysis.</title>
        <authorList>
            <person name="Alkan N."/>
            <person name="Meng X."/>
            <person name="Friedlander G."/>
            <person name="Reuveni E."/>
            <person name="Sukno S."/>
            <person name="Sherman A."/>
            <person name="Thon M."/>
            <person name="Fluhr R."/>
            <person name="Prusky D."/>
        </authorList>
    </citation>
    <scope>NUCLEOTIDE SEQUENCE [LARGE SCALE GENOMIC DNA]</scope>
    <source>
        <strain evidence="2">Cg-14</strain>
    </source>
</reference>
<sequence>MQAAGNSFWDFSIMDSFCTAKSACFSELLKG</sequence>
<name>T0L7B0_COLGC</name>
<evidence type="ECO:0000313" key="2">
    <source>
        <dbReference type="Proteomes" id="UP000015530"/>
    </source>
</evidence>
<proteinExistence type="predicted"/>
<organism evidence="1 2">
    <name type="scientific">Colletotrichum gloeosporioides (strain Cg-14)</name>
    <name type="common">Anthracnose fungus</name>
    <name type="synonym">Glomerella cingulata</name>
    <dbReference type="NCBI Taxonomy" id="1237896"/>
    <lineage>
        <taxon>Eukaryota</taxon>
        <taxon>Fungi</taxon>
        <taxon>Dikarya</taxon>
        <taxon>Ascomycota</taxon>
        <taxon>Pezizomycotina</taxon>
        <taxon>Sordariomycetes</taxon>
        <taxon>Hypocreomycetidae</taxon>
        <taxon>Glomerellales</taxon>
        <taxon>Glomerellaceae</taxon>
        <taxon>Colletotrichum</taxon>
        <taxon>Colletotrichum gloeosporioides species complex</taxon>
    </lineage>
</organism>
<accession>T0L7B0</accession>